<comment type="caution">
    <text evidence="2">The sequence shown here is derived from an EMBL/GenBank/DDBJ whole genome shotgun (WGS) entry which is preliminary data.</text>
</comment>
<sequence length="259" mass="28215">MLLDPLRLQPRLGFAMDPSFGSEYLLIADSVEQVPNAVLRADVPDDGDAVVRAPGAAAAWSMDGDNESYSMPLERVHKRARETGARGDAAAAAQRTVSESVVPDTVDEVPDSVDEVPDSVDDDVPDAVEDVPDAVEDDVPDVVEEVPDVDEVVDCPRCRTFHAGGVFGEACRQARRNARRCACCGLLHEDYDLVTQVLDGMENFDCKFYIPVVEELQLEGNTIILPEQVVQKLDEMNQARKSAKANKEGEASKDEASKQ</sequence>
<feature type="compositionally biased region" description="Low complexity" evidence="1">
    <location>
        <begin position="86"/>
        <end position="101"/>
    </location>
</feature>
<reference evidence="2" key="1">
    <citation type="submission" date="2020-05" db="EMBL/GenBank/DDBJ databases">
        <title>WGS assembly of Panicum virgatum.</title>
        <authorList>
            <person name="Lovell J.T."/>
            <person name="Jenkins J."/>
            <person name="Shu S."/>
            <person name="Juenger T.E."/>
            <person name="Schmutz J."/>
        </authorList>
    </citation>
    <scope>NUCLEOTIDE SEQUENCE</scope>
    <source>
        <strain evidence="2">AP13</strain>
    </source>
</reference>
<dbReference type="AlphaFoldDB" id="A0A8T0XNP8"/>
<evidence type="ECO:0000313" key="2">
    <source>
        <dbReference type="EMBL" id="KAG2658844.1"/>
    </source>
</evidence>
<feature type="compositionally biased region" description="Basic and acidic residues" evidence="1">
    <location>
        <begin position="245"/>
        <end position="259"/>
    </location>
</feature>
<dbReference type="EMBL" id="CM029037">
    <property type="protein sequence ID" value="KAG2658844.1"/>
    <property type="molecule type" value="Genomic_DNA"/>
</dbReference>
<feature type="region of interest" description="Disordered" evidence="1">
    <location>
        <begin position="82"/>
        <end position="101"/>
    </location>
</feature>
<keyword evidence="3" id="KW-1185">Reference proteome</keyword>
<evidence type="ECO:0000313" key="3">
    <source>
        <dbReference type="Proteomes" id="UP000823388"/>
    </source>
</evidence>
<gene>
    <name evidence="2" type="ORF">PVAP13_1KG214605</name>
</gene>
<proteinExistence type="predicted"/>
<accession>A0A8T0XNP8</accession>
<organism evidence="2 3">
    <name type="scientific">Panicum virgatum</name>
    <name type="common">Blackwell switchgrass</name>
    <dbReference type="NCBI Taxonomy" id="38727"/>
    <lineage>
        <taxon>Eukaryota</taxon>
        <taxon>Viridiplantae</taxon>
        <taxon>Streptophyta</taxon>
        <taxon>Embryophyta</taxon>
        <taxon>Tracheophyta</taxon>
        <taxon>Spermatophyta</taxon>
        <taxon>Magnoliopsida</taxon>
        <taxon>Liliopsida</taxon>
        <taxon>Poales</taxon>
        <taxon>Poaceae</taxon>
        <taxon>PACMAD clade</taxon>
        <taxon>Panicoideae</taxon>
        <taxon>Panicodae</taxon>
        <taxon>Paniceae</taxon>
        <taxon>Panicinae</taxon>
        <taxon>Panicum</taxon>
        <taxon>Panicum sect. Hiantes</taxon>
    </lineage>
</organism>
<evidence type="ECO:0000256" key="1">
    <source>
        <dbReference type="SAM" id="MobiDB-lite"/>
    </source>
</evidence>
<feature type="region of interest" description="Disordered" evidence="1">
    <location>
        <begin position="236"/>
        <end position="259"/>
    </location>
</feature>
<dbReference type="Proteomes" id="UP000823388">
    <property type="component" value="Chromosome 1K"/>
</dbReference>
<protein>
    <submittedName>
        <fullName evidence="2">Uncharacterized protein</fullName>
    </submittedName>
</protein>
<name>A0A8T0XNP8_PANVG</name>